<dbReference type="Pfam" id="PF00441">
    <property type="entry name" value="Acyl-CoA_dh_1"/>
    <property type="match status" value="1"/>
</dbReference>
<feature type="domain" description="Acyl-CoA oxidase/dehydrogenase middle" evidence="9">
    <location>
        <begin position="133"/>
        <end position="234"/>
    </location>
</feature>
<dbReference type="GO" id="GO:0003995">
    <property type="term" value="F:acyl-CoA dehydrogenase activity"/>
    <property type="evidence" value="ECO:0007669"/>
    <property type="project" value="TreeGrafter"/>
</dbReference>
<dbReference type="EMBL" id="CP076135">
    <property type="protein sequence ID" value="QWG19887.1"/>
    <property type="molecule type" value="Genomic_DNA"/>
</dbReference>
<evidence type="ECO:0000256" key="3">
    <source>
        <dbReference type="ARBA" id="ARBA00011738"/>
    </source>
</evidence>
<dbReference type="Gene3D" id="1.10.540.10">
    <property type="entry name" value="Acyl-CoA dehydrogenase/oxidase, N-terminal domain"/>
    <property type="match status" value="1"/>
</dbReference>
<comment type="subunit">
    <text evidence="3">Homodimer.</text>
</comment>
<evidence type="ECO:0000313" key="11">
    <source>
        <dbReference type="EMBL" id="QWG19887.1"/>
    </source>
</evidence>
<dbReference type="InterPro" id="IPR009075">
    <property type="entry name" value="AcylCo_DH/oxidase_C"/>
</dbReference>
<protein>
    <submittedName>
        <fullName evidence="11">Acyl-CoA dehydrogenase family protein</fullName>
    </submittedName>
</protein>
<dbReference type="InterPro" id="IPR006091">
    <property type="entry name" value="Acyl-CoA_Oxase/DH_mid-dom"/>
</dbReference>
<evidence type="ECO:0000256" key="4">
    <source>
        <dbReference type="ARBA" id="ARBA00022630"/>
    </source>
</evidence>
<reference evidence="11" key="1">
    <citation type="submission" date="2021-06" db="EMBL/GenBank/DDBJ databases">
        <title>Bradyrhizobium sp. S2-11-2 Genome sequencing.</title>
        <authorList>
            <person name="Jin L."/>
        </authorList>
    </citation>
    <scope>NUCLEOTIDE SEQUENCE</scope>
    <source>
        <strain evidence="11">S2-11-2</strain>
    </source>
</reference>
<evidence type="ECO:0000256" key="7">
    <source>
        <dbReference type="RuleBase" id="RU362125"/>
    </source>
</evidence>
<dbReference type="AlphaFoldDB" id="A0A975RTD0"/>
<keyword evidence="4 7" id="KW-0285">Flavoprotein</keyword>
<dbReference type="InterPro" id="IPR036250">
    <property type="entry name" value="AcylCo_DH-like_C"/>
</dbReference>
<dbReference type="InterPro" id="IPR009100">
    <property type="entry name" value="AcylCoA_DH/oxidase_NM_dom_sf"/>
</dbReference>
<keyword evidence="5 7" id="KW-0274">FAD</keyword>
<dbReference type="InterPro" id="IPR013786">
    <property type="entry name" value="AcylCoA_DH/ox_N"/>
</dbReference>
<evidence type="ECO:0000313" key="12">
    <source>
        <dbReference type="Proteomes" id="UP000680805"/>
    </source>
</evidence>
<comment type="similarity">
    <text evidence="2 7">Belongs to the acyl-CoA dehydrogenase family.</text>
</comment>
<dbReference type="Proteomes" id="UP000680805">
    <property type="component" value="Chromosome"/>
</dbReference>
<sequence>MDFDLSERSEQWRKRLSAFFDSEVLPRHRVWLEHTAASRETPPFIAELQQKARAAGLWNLGLPELAPDEPGTRLSNLEYAPLAEIMGRLFWASEVFNCQAPDVPNMIALQNCATPEQKARWLRPLLEARTRSAFGMTEPDVASSDATNIATRMVRDGDDYVINGRKWFITGAAHPRCSFLIVMGVTNSDAERTRRHSCIIVPMDAPGLRLVRPLRWMGCEDHTAPIGELAFDNVRVSAANLLGAEGEGFKVAQIRLGPARIHHCMRSIGLCELLIELMMVRSAERSAFGRSVIQYDTVQRWIAESRVELEQARLLAYRCAWRLDQAGHHGASSSTKNWRDVSLIKVAVPAMLQRIADRALQVFGAMGGSDDAPIHQALAWGRLLRIGDGPDEVHLRQIFRMEAMPPWSIADSPYLAAHPSQRNQL</sequence>
<keyword evidence="6 7" id="KW-0560">Oxidoreductase</keyword>
<comment type="cofactor">
    <cofactor evidence="1 7">
        <name>FAD</name>
        <dbReference type="ChEBI" id="CHEBI:57692"/>
    </cofactor>
</comment>
<dbReference type="GO" id="GO:0050660">
    <property type="term" value="F:flavin adenine dinucleotide binding"/>
    <property type="evidence" value="ECO:0007669"/>
    <property type="project" value="InterPro"/>
</dbReference>
<proteinExistence type="inferred from homology"/>
<dbReference type="InterPro" id="IPR046373">
    <property type="entry name" value="Acyl-CoA_Oxase/DH_mid-dom_sf"/>
</dbReference>
<dbReference type="RefSeq" id="WP_215615386.1">
    <property type="nucleotide sequence ID" value="NZ_CP076135.1"/>
</dbReference>
<evidence type="ECO:0000256" key="2">
    <source>
        <dbReference type="ARBA" id="ARBA00009347"/>
    </source>
</evidence>
<dbReference type="Gene3D" id="2.40.110.10">
    <property type="entry name" value="Butyryl-CoA Dehydrogenase, subunit A, domain 2"/>
    <property type="match status" value="1"/>
</dbReference>
<dbReference type="Pfam" id="PF02770">
    <property type="entry name" value="Acyl-CoA_dh_M"/>
    <property type="match status" value="1"/>
</dbReference>
<gene>
    <name evidence="11" type="ORF">KMZ68_08725</name>
</gene>
<evidence type="ECO:0000256" key="1">
    <source>
        <dbReference type="ARBA" id="ARBA00001974"/>
    </source>
</evidence>
<dbReference type="InterPro" id="IPR050741">
    <property type="entry name" value="Acyl-CoA_dehydrogenase"/>
</dbReference>
<dbReference type="Gene3D" id="1.20.140.10">
    <property type="entry name" value="Butyryl-CoA Dehydrogenase, subunit A, domain 3"/>
    <property type="match status" value="1"/>
</dbReference>
<evidence type="ECO:0000256" key="6">
    <source>
        <dbReference type="ARBA" id="ARBA00023002"/>
    </source>
</evidence>
<accession>A0A975RTD0</accession>
<dbReference type="PANTHER" id="PTHR48083:SF13">
    <property type="entry name" value="ACYL-COA DEHYDROGENASE FAMILY MEMBER 11"/>
    <property type="match status" value="1"/>
</dbReference>
<dbReference type="SUPFAM" id="SSF47203">
    <property type="entry name" value="Acyl-CoA dehydrogenase C-terminal domain-like"/>
    <property type="match status" value="1"/>
</dbReference>
<evidence type="ECO:0000256" key="5">
    <source>
        <dbReference type="ARBA" id="ARBA00022827"/>
    </source>
</evidence>
<name>A0A975RTD0_9BRAD</name>
<feature type="domain" description="Acyl-CoA dehydrogenase/oxidase N-terminal" evidence="10">
    <location>
        <begin position="7"/>
        <end position="127"/>
    </location>
</feature>
<dbReference type="Pfam" id="PF02771">
    <property type="entry name" value="Acyl-CoA_dh_N"/>
    <property type="match status" value="1"/>
</dbReference>
<evidence type="ECO:0000259" key="8">
    <source>
        <dbReference type="Pfam" id="PF00441"/>
    </source>
</evidence>
<dbReference type="KEGG" id="bsei:KMZ68_08725"/>
<dbReference type="FunFam" id="2.40.110.10:FF:000002">
    <property type="entry name" value="Acyl-CoA dehydrogenase fadE12"/>
    <property type="match status" value="1"/>
</dbReference>
<dbReference type="PANTHER" id="PTHR48083">
    <property type="entry name" value="MEDIUM-CHAIN SPECIFIC ACYL-COA DEHYDROGENASE, MITOCHONDRIAL-RELATED"/>
    <property type="match status" value="1"/>
</dbReference>
<organism evidence="11 12">
    <name type="scientific">Bradyrhizobium sediminis</name>
    <dbReference type="NCBI Taxonomy" id="2840469"/>
    <lineage>
        <taxon>Bacteria</taxon>
        <taxon>Pseudomonadati</taxon>
        <taxon>Pseudomonadota</taxon>
        <taxon>Alphaproteobacteria</taxon>
        <taxon>Hyphomicrobiales</taxon>
        <taxon>Nitrobacteraceae</taxon>
        <taxon>Bradyrhizobium</taxon>
    </lineage>
</organism>
<dbReference type="SUPFAM" id="SSF56645">
    <property type="entry name" value="Acyl-CoA dehydrogenase NM domain-like"/>
    <property type="match status" value="1"/>
</dbReference>
<evidence type="ECO:0000259" key="10">
    <source>
        <dbReference type="Pfam" id="PF02771"/>
    </source>
</evidence>
<dbReference type="GO" id="GO:0005737">
    <property type="term" value="C:cytoplasm"/>
    <property type="evidence" value="ECO:0007669"/>
    <property type="project" value="TreeGrafter"/>
</dbReference>
<feature type="domain" description="Acyl-CoA dehydrogenase/oxidase C-terminal" evidence="8">
    <location>
        <begin position="246"/>
        <end position="400"/>
    </location>
</feature>
<dbReference type="InterPro" id="IPR037069">
    <property type="entry name" value="AcylCoA_DH/ox_N_sf"/>
</dbReference>
<dbReference type="GO" id="GO:0033539">
    <property type="term" value="P:fatty acid beta-oxidation using acyl-CoA dehydrogenase"/>
    <property type="evidence" value="ECO:0007669"/>
    <property type="project" value="TreeGrafter"/>
</dbReference>
<evidence type="ECO:0000259" key="9">
    <source>
        <dbReference type="Pfam" id="PF02770"/>
    </source>
</evidence>